<name>A0A1W0WN26_HYPEX</name>
<evidence type="ECO:0000256" key="5">
    <source>
        <dbReference type="SAM" id="MobiDB-lite"/>
    </source>
</evidence>
<feature type="region of interest" description="Disordered" evidence="5">
    <location>
        <begin position="1"/>
        <end position="120"/>
    </location>
</feature>
<dbReference type="OrthoDB" id="10039976at2759"/>
<evidence type="ECO:0000256" key="1">
    <source>
        <dbReference type="ARBA" id="ARBA00004832"/>
    </source>
</evidence>
<dbReference type="InterPro" id="IPR039143">
    <property type="entry name" value="GNPNAT1-like"/>
</dbReference>
<dbReference type="CDD" id="cd04301">
    <property type="entry name" value="NAT_SF"/>
    <property type="match status" value="1"/>
</dbReference>
<evidence type="ECO:0000256" key="2">
    <source>
        <dbReference type="ARBA" id="ARBA00006048"/>
    </source>
</evidence>
<feature type="domain" description="N-acetyltransferase" evidence="6">
    <location>
        <begin position="161"/>
        <end position="307"/>
    </location>
</feature>
<dbReference type="InterPro" id="IPR016181">
    <property type="entry name" value="Acyl_CoA_acyltransferase"/>
</dbReference>
<dbReference type="PANTHER" id="PTHR13355:SF11">
    <property type="entry name" value="GLUCOSAMINE 6-PHOSPHATE N-ACETYLTRANSFERASE"/>
    <property type="match status" value="1"/>
</dbReference>
<accession>A0A1W0WN26</accession>
<organism evidence="7 8">
    <name type="scientific">Hypsibius exemplaris</name>
    <name type="common">Freshwater tardigrade</name>
    <dbReference type="NCBI Taxonomy" id="2072580"/>
    <lineage>
        <taxon>Eukaryota</taxon>
        <taxon>Metazoa</taxon>
        <taxon>Ecdysozoa</taxon>
        <taxon>Tardigrada</taxon>
        <taxon>Eutardigrada</taxon>
        <taxon>Parachela</taxon>
        <taxon>Hypsibioidea</taxon>
        <taxon>Hypsibiidae</taxon>
        <taxon>Hypsibius</taxon>
    </lineage>
</organism>
<evidence type="ECO:0000259" key="6">
    <source>
        <dbReference type="PROSITE" id="PS51186"/>
    </source>
</evidence>
<dbReference type="Pfam" id="PF00583">
    <property type="entry name" value="Acetyltransf_1"/>
    <property type="match status" value="1"/>
</dbReference>
<dbReference type="GO" id="GO:0004343">
    <property type="term" value="F:glucosamine 6-phosphate N-acetyltransferase activity"/>
    <property type="evidence" value="ECO:0007669"/>
    <property type="project" value="UniProtKB-UniRule"/>
</dbReference>
<feature type="compositionally biased region" description="Basic and acidic residues" evidence="5">
    <location>
        <begin position="91"/>
        <end position="103"/>
    </location>
</feature>
<dbReference type="Gene3D" id="3.40.630.30">
    <property type="match status" value="1"/>
</dbReference>
<comment type="catalytic activity">
    <reaction evidence="3 4">
        <text>D-glucosamine 6-phosphate + acetyl-CoA = N-acetyl-D-glucosamine 6-phosphate + CoA + H(+)</text>
        <dbReference type="Rhea" id="RHEA:10292"/>
        <dbReference type="ChEBI" id="CHEBI:15378"/>
        <dbReference type="ChEBI" id="CHEBI:57287"/>
        <dbReference type="ChEBI" id="CHEBI:57288"/>
        <dbReference type="ChEBI" id="CHEBI:57513"/>
        <dbReference type="ChEBI" id="CHEBI:58725"/>
        <dbReference type="EC" id="2.3.1.4"/>
    </reaction>
</comment>
<sequence length="308" mass="34185">MPHEKSAADSDHDQLKPHLKGGNSKEPSTTPVPAPRSATHHQHHHHHAHHKTHLEEVDLKDSSATPVPASRSAVLREKTDVVSDLDNVNGHVDRVDGKDHSESKVPVSPLTPHPRNPANGSALTAEEELFDSAILLRLDFTNALSDYGGAKMSPAHPGENLTMRSLRRGDFDRGYTELLSQLAVVGNVTREVFQSRFDSMARCPNTYFTIVLEDTVAKKVVGAVTLVVEQKFIHTAALRGRVEDVVTHRDRRGQNLGKLLLDTATILGRHLGCYKLSLECKDSLVAFYRQFGYQTDAGNNYMIQRFRD</sequence>
<evidence type="ECO:0000256" key="4">
    <source>
        <dbReference type="RuleBase" id="RU365086"/>
    </source>
</evidence>
<keyword evidence="8" id="KW-1185">Reference proteome</keyword>
<dbReference type="UniPathway" id="UPA00113">
    <property type="reaction ID" value="UER00529"/>
</dbReference>
<protein>
    <recommendedName>
        <fullName evidence="4">Glucosamine 6-phosphate N-acetyltransferase</fullName>
        <ecNumber evidence="4">2.3.1.4</ecNumber>
    </recommendedName>
</protein>
<gene>
    <name evidence="7" type="ORF">BV898_09268</name>
</gene>
<dbReference type="AlphaFoldDB" id="A0A1W0WN26"/>
<comment type="pathway">
    <text evidence="1 4">Nucleotide-sugar biosynthesis; UDP-N-acetyl-alpha-D-glucosamine biosynthesis; N-acetyl-alpha-D-glucosamine 1-phosphate from alpha-D-glucosamine 6-phosphate (route I): step 1/2.</text>
</comment>
<proteinExistence type="inferred from homology"/>
<comment type="caution">
    <text evidence="7">The sequence shown here is derived from an EMBL/GenBank/DDBJ whole genome shotgun (WGS) entry which is preliminary data.</text>
</comment>
<dbReference type="PANTHER" id="PTHR13355">
    <property type="entry name" value="GLUCOSAMINE 6-PHOSPHATE N-ACETYLTRANSFERASE"/>
    <property type="match status" value="1"/>
</dbReference>
<dbReference type="InterPro" id="IPR000182">
    <property type="entry name" value="GNAT_dom"/>
</dbReference>
<dbReference type="GO" id="GO:0006048">
    <property type="term" value="P:UDP-N-acetylglucosamine biosynthetic process"/>
    <property type="evidence" value="ECO:0007669"/>
    <property type="project" value="UniProtKB-UniRule"/>
</dbReference>
<dbReference type="EC" id="2.3.1.4" evidence="4"/>
<dbReference type="Proteomes" id="UP000192578">
    <property type="component" value="Unassembled WGS sequence"/>
</dbReference>
<evidence type="ECO:0000313" key="7">
    <source>
        <dbReference type="EMBL" id="OQV16598.1"/>
    </source>
</evidence>
<reference evidence="8" key="1">
    <citation type="submission" date="2017-01" db="EMBL/GenBank/DDBJ databases">
        <title>Comparative genomics of anhydrobiosis in the tardigrade Hypsibius dujardini.</title>
        <authorList>
            <person name="Yoshida Y."/>
            <person name="Koutsovoulos G."/>
            <person name="Laetsch D."/>
            <person name="Stevens L."/>
            <person name="Kumar S."/>
            <person name="Horikawa D."/>
            <person name="Ishino K."/>
            <person name="Komine S."/>
            <person name="Tomita M."/>
            <person name="Blaxter M."/>
            <person name="Arakawa K."/>
        </authorList>
    </citation>
    <scope>NUCLEOTIDE SEQUENCE [LARGE SCALE GENOMIC DNA]</scope>
    <source>
        <strain evidence="8">Z151</strain>
    </source>
</reference>
<dbReference type="SUPFAM" id="SSF55729">
    <property type="entry name" value="Acyl-CoA N-acyltransferases (Nat)"/>
    <property type="match status" value="1"/>
</dbReference>
<keyword evidence="4" id="KW-0808">Transferase</keyword>
<feature type="compositionally biased region" description="Basic residues" evidence="5">
    <location>
        <begin position="38"/>
        <end position="52"/>
    </location>
</feature>
<comment type="similarity">
    <text evidence="2 4">Belongs to the acetyltransferase family. GNA1 subfamily.</text>
</comment>
<feature type="compositionally biased region" description="Basic and acidic residues" evidence="5">
    <location>
        <begin position="1"/>
        <end position="16"/>
    </location>
</feature>
<evidence type="ECO:0000256" key="3">
    <source>
        <dbReference type="ARBA" id="ARBA00048964"/>
    </source>
</evidence>
<evidence type="ECO:0000313" key="8">
    <source>
        <dbReference type="Proteomes" id="UP000192578"/>
    </source>
</evidence>
<dbReference type="PROSITE" id="PS51186">
    <property type="entry name" value="GNAT"/>
    <property type="match status" value="1"/>
</dbReference>
<dbReference type="EMBL" id="MTYJ01000072">
    <property type="protein sequence ID" value="OQV16598.1"/>
    <property type="molecule type" value="Genomic_DNA"/>
</dbReference>
<keyword evidence="4" id="KW-0012">Acyltransferase</keyword>